<gene>
    <name evidence="3" type="ORF">RM53_05885</name>
</gene>
<sequence length="179" mass="19874">MSDFRETETVQTVRVTGRVKWFDAVKGYGFIVPDDPTLTETRDVLLHISSLRDLGRDAADEGATITCDCVKRAKGWQTIEIHDLGEGEATPAVRRPVTSPPPRPVAESDEQLETALVKWFNRTKGYGFVVRDREPGDIFVHIETLRRCGLDDLIPGDAVRVRFANGPKGLVVADIRTGD</sequence>
<dbReference type="EMBL" id="JWSY01000008">
    <property type="protein sequence ID" value="KIC59261.1"/>
    <property type="molecule type" value="Genomic_DNA"/>
</dbReference>
<dbReference type="InterPro" id="IPR002059">
    <property type="entry name" value="CSP_DNA-bd"/>
</dbReference>
<dbReference type="InterPro" id="IPR050181">
    <property type="entry name" value="Cold_shock_domain"/>
</dbReference>
<feature type="domain" description="CSD" evidence="2">
    <location>
        <begin position="112"/>
        <end position="177"/>
    </location>
</feature>
<accession>A0A0B4CY23</accession>
<organism evidence="3 4">
    <name type="scientific">Brevundimonas nasdae</name>
    <dbReference type="NCBI Taxonomy" id="172043"/>
    <lineage>
        <taxon>Bacteria</taxon>
        <taxon>Pseudomonadati</taxon>
        <taxon>Pseudomonadota</taxon>
        <taxon>Alphaproteobacteria</taxon>
        <taxon>Caulobacterales</taxon>
        <taxon>Caulobacteraceae</taxon>
        <taxon>Brevundimonas</taxon>
    </lineage>
</organism>
<evidence type="ECO:0000313" key="4">
    <source>
        <dbReference type="Proteomes" id="UP000031166"/>
    </source>
</evidence>
<dbReference type="Gene3D" id="2.40.50.140">
    <property type="entry name" value="Nucleic acid-binding proteins"/>
    <property type="match status" value="2"/>
</dbReference>
<name>A0A0B4CY23_9CAUL</name>
<dbReference type="Proteomes" id="UP000031166">
    <property type="component" value="Unassembled WGS sequence"/>
</dbReference>
<dbReference type="SUPFAM" id="SSF50249">
    <property type="entry name" value="Nucleic acid-binding proteins"/>
    <property type="match status" value="2"/>
</dbReference>
<evidence type="ECO:0000256" key="1">
    <source>
        <dbReference type="SAM" id="MobiDB-lite"/>
    </source>
</evidence>
<comment type="caution">
    <text evidence="3">The sequence shown here is derived from an EMBL/GenBank/DDBJ whole genome shotgun (WGS) entry which is preliminary data.</text>
</comment>
<dbReference type="GO" id="GO:0005829">
    <property type="term" value="C:cytosol"/>
    <property type="evidence" value="ECO:0007669"/>
    <property type="project" value="UniProtKB-ARBA"/>
</dbReference>
<proteinExistence type="predicted"/>
<dbReference type="InterPro" id="IPR011129">
    <property type="entry name" value="CSD"/>
</dbReference>
<feature type="domain" description="CSD" evidence="2">
    <location>
        <begin position="14"/>
        <end position="83"/>
    </location>
</feature>
<reference evidence="3 4" key="1">
    <citation type="submission" date="2014-12" db="EMBL/GenBank/DDBJ databases">
        <title>Genome sequencing of Brevundimonas nasdae TPW30.</title>
        <authorList>
            <person name="Tan P.W."/>
            <person name="Chan K.-G."/>
        </authorList>
    </citation>
    <scope>NUCLEOTIDE SEQUENCE [LARGE SCALE GENOMIC DNA]</scope>
    <source>
        <strain evidence="3 4">TPW30</strain>
    </source>
</reference>
<dbReference type="SMART" id="SM00357">
    <property type="entry name" value="CSP"/>
    <property type="match status" value="2"/>
</dbReference>
<dbReference type="InterPro" id="IPR012340">
    <property type="entry name" value="NA-bd_OB-fold"/>
</dbReference>
<dbReference type="PROSITE" id="PS51857">
    <property type="entry name" value="CSD_2"/>
    <property type="match status" value="2"/>
</dbReference>
<evidence type="ECO:0000259" key="2">
    <source>
        <dbReference type="PROSITE" id="PS51857"/>
    </source>
</evidence>
<dbReference type="PANTHER" id="PTHR11544">
    <property type="entry name" value="COLD SHOCK DOMAIN CONTAINING PROTEINS"/>
    <property type="match status" value="1"/>
</dbReference>
<protein>
    <submittedName>
        <fullName evidence="3">DNA-binding protein</fullName>
    </submittedName>
</protein>
<feature type="region of interest" description="Disordered" evidence="1">
    <location>
        <begin position="87"/>
        <end position="108"/>
    </location>
</feature>
<dbReference type="Pfam" id="PF00313">
    <property type="entry name" value="CSD"/>
    <property type="match status" value="2"/>
</dbReference>
<keyword evidence="3" id="KW-0238">DNA-binding</keyword>
<dbReference type="CDD" id="cd04458">
    <property type="entry name" value="CSP_CDS"/>
    <property type="match status" value="2"/>
</dbReference>
<dbReference type="GO" id="GO:0003677">
    <property type="term" value="F:DNA binding"/>
    <property type="evidence" value="ECO:0007669"/>
    <property type="project" value="UniProtKB-KW"/>
</dbReference>
<dbReference type="AlphaFoldDB" id="A0A0B4CY23"/>
<evidence type="ECO:0000313" key="3">
    <source>
        <dbReference type="EMBL" id="KIC59261.1"/>
    </source>
</evidence>
<dbReference type="PRINTS" id="PR00050">
    <property type="entry name" value="COLDSHOCK"/>
</dbReference>
<dbReference type="STRING" id="172043.RM53_05885"/>